<dbReference type="RefSeq" id="WP_007063197.1">
    <property type="nucleotide sequence ID" value="NZ_ACVI01000100.1"/>
</dbReference>
<comment type="similarity">
    <text evidence="8">Belongs to the binding-protein-dependent transport system permease family.</text>
</comment>
<evidence type="ECO:0000256" key="7">
    <source>
        <dbReference type="ARBA" id="ARBA00023136"/>
    </source>
</evidence>
<dbReference type="GO" id="GO:0015184">
    <property type="term" value="F:L-cystine transmembrane transporter activity"/>
    <property type="evidence" value="ECO:0007669"/>
    <property type="project" value="TreeGrafter"/>
</dbReference>
<feature type="transmembrane region" description="Helical" evidence="8">
    <location>
        <begin position="202"/>
        <end position="223"/>
    </location>
</feature>
<evidence type="ECO:0000256" key="4">
    <source>
        <dbReference type="ARBA" id="ARBA00022692"/>
    </source>
</evidence>
<keyword evidence="4 8" id="KW-0812">Transmembrane</keyword>
<evidence type="ECO:0000313" key="11">
    <source>
        <dbReference type="Proteomes" id="UP000004198"/>
    </source>
</evidence>
<accession>C6PZU5</accession>
<keyword evidence="2 8" id="KW-0813">Transport</keyword>
<name>C6PZU5_9CLOT</name>
<organism evidence="10 11">
    <name type="scientific">Clostridium carboxidivorans P7</name>
    <dbReference type="NCBI Taxonomy" id="536227"/>
    <lineage>
        <taxon>Bacteria</taxon>
        <taxon>Bacillati</taxon>
        <taxon>Bacillota</taxon>
        <taxon>Clostridia</taxon>
        <taxon>Eubacteriales</taxon>
        <taxon>Clostridiaceae</taxon>
        <taxon>Clostridium</taxon>
    </lineage>
</organism>
<dbReference type="EMBL" id="ACVI01000100">
    <property type="protein sequence ID" value="EET85252.1"/>
    <property type="molecule type" value="Genomic_DNA"/>
</dbReference>
<dbReference type="KEGG" id="cck:Ccar_13085"/>
<feature type="transmembrane region" description="Helical" evidence="8">
    <location>
        <begin position="20"/>
        <end position="42"/>
    </location>
</feature>
<dbReference type="Proteomes" id="UP000004198">
    <property type="component" value="Unassembled WGS sequence"/>
</dbReference>
<dbReference type="PROSITE" id="PS50928">
    <property type="entry name" value="ABC_TM1"/>
    <property type="match status" value="1"/>
</dbReference>
<dbReference type="InterPro" id="IPR043429">
    <property type="entry name" value="ArtM/GltK/GlnP/TcyL/YhdX-like"/>
</dbReference>
<dbReference type="CDD" id="cd06261">
    <property type="entry name" value="TM_PBP2"/>
    <property type="match status" value="1"/>
</dbReference>
<feature type="transmembrane region" description="Helical" evidence="8">
    <location>
        <begin position="54"/>
        <end position="78"/>
    </location>
</feature>
<evidence type="ECO:0000256" key="1">
    <source>
        <dbReference type="ARBA" id="ARBA00004651"/>
    </source>
</evidence>
<evidence type="ECO:0000259" key="9">
    <source>
        <dbReference type="PROSITE" id="PS50928"/>
    </source>
</evidence>
<feature type="transmembrane region" description="Helical" evidence="8">
    <location>
        <begin position="98"/>
        <end position="116"/>
    </location>
</feature>
<dbReference type="STRING" id="536227.Ccar_13085"/>
<evidence type="ECO:0000256" key="3">
    <source>
        <dbReference type="ARBA" id="ARBA00022475"/>
    </source>
</evidence>
<dbReference type="GO" id="GO:0043190">
    <property type="term" value="C:ATP-binding cassette (ABC) transporter complex"/>
    <property type="evidence" value="ECO:0007669"/>
    <property type="project" value="InterPro"/>
</dbReference>
<comment type="subcellular location">
    <subcellularLocation>
        <location evidence="1 8">Cell membrane</location>
        <topology evidence="1 8">Multi-pass membrane protein</topology>
    </subcellularLocation>
</comment>
<dbReference type="InterPro" id="IPR010065">
    <property type="entry name" value="AA_ABC_transptr_permease_3TM"/>
</dbReference>
<keyword evidence="6 8" id="KW-1133">Transmembrane helix</keyword>
<dbReference type="AlphaFoldDB" id="C6PZU5"/>
<feature type="transmembrane region" description="Helical" evidence="8">
    <location>
        <begin position="175"/>
        <end position="196"/>
    </location>
</feature>
<dbReference type="eggNOG" id="COG0765">
    <property type="taxonomic scope" value="Bacteria"/>
</dbReference>
<dbReference type="PANTHER" id="PTHR30614">
    <property type="entry name" value="MEMBRANE COMPONENT OF AMINO ACID ABC TRANSPORTER"/>
    <property type="match status" value="1"/>
</dbReference>
<evidence type="ECO:0000256" key="2">
    <source>
        <dbReference type="ARBA" id="ARBA00022448"/>
    </source>
</evidence>
<dbReference type="PATRIC" id="fig|536227.13.peg.2741"/>
<keyword evidence="11" id="KW-1185">Reference proteome</keyword>
<dbReference type="InterPro" id="IPR000515">
    <property type="entry name" value="MetI-like"/>
</dbReference>
<keyword evidence="5" id="KW-0029">Amino-acid transport</keyword>
<evidence type="ECO:0000313" key="10">
    <source>
        <dbReference type="EMBL" id="EET85252.1"/>
    </source>
</evidence>
<keyword evidence="3" id="KW-1003">Cell membrane</keyword>
<keyword evidence="7 8" id="KW-0472">Membrane</keyword>
<gene>
    <name evidence="10" type="ORF">CcarbDRAFT_4312</name>
</gene>
<dbReference type="Gene3D" id="1.10.3720.10">
    <property type="entry name" value="MetI-like"/>
    <property type="match status" value="1"/>
</dbReference>
<reference evidence="10 11" key="1">
    <citation type="submission" date="2009-06" db="EMBL/GenBank/DDBJ databases">
        <title>The draft genome of Clostridium carboxidivorans P7.</title>
        <authorList>
            <consortium name="US DOE Joint Genome Institute (JGI-PGF)"/>
            <person name="Lucas S."/>
            <person name="Copeland A."/>
            <person name="Lapidus A."/>
            <person name="Glavina del Rio T."/>
            <person name="Tice H."/>
            <person name="Bruce D."/>
            <person name="Goodwin L."/>
            <person name="Pitluck S."/>
            <person name="Larimer F."/>
            <person name="Land M.L."/>
            <person name="Hauser L."/>
            <person name="Hemme C.L."/>
        </authorList>
    </citation>
    <scope>NUCLEOTIDE SEQUENCE [LARGE SCALE GENOMIC DNA]</scope>
    <source>
        <strain evidence="10 11">P7</strain>
    </source>
</reference>
<dbReference type="SUPFAM" id="SSF161098">
    <property type="entry name" value="MetI-like"/>
    <property type="match status" value="1"/>
</dbReference>
<evidence type="ECO:0000256" key="8">
    <source>
        <dbReference type="RuleBase" id="RU363032"/>
    </source>
</evidence>
<proteinExistence type="inferred from homology"/>
<feature type="domain" description="ABC transmembrane type-1" evidence="9">
    <location>
        <begin position="19"/>
        <end position="220"/>
    </location>
</feature>
<evidence type="ECO:0000256" key="5">
    <source>
        <dbReference type="ARBA" id="ARBA00022970"/>
    </source>
</evidence>
<evidence type="ECO:0000256" key="6">
    <source>
        <dbReference type="ARBA" id="ARBA00022989"/>
    </source>
</evidence>
<comment type="caution">
    <text evidence="10">The sequence shown here is derived from an EMBL/GenBank/DDBJ whole genome shotgun (WGS) entry which is preliminary data.</text>
</comment>
<dbReference type="Pfam" id="PF00528">
    <property type="entry name" value="BPD_transp_1"/>
    <property type="match status" value="1"/>
</dbReference>
<dbReference type="PANTHER" id="PTHR30614:SF0">
    <property type="entry name" value="L-CYSTINE TRANSPORT SYSTEM PERMEASE PROTEIN TCYL"/>
    <property type="match status" value="1"/>
</dbReference>
<protein>
    <submittedName>
        <fullName evidence="10">Polar amino acid ABC transporter, inner membrane subunit</fullName>
    </submittedName>
</protein>
<dbReference type="OrthoDB" id="9787841at2"/>
<dbReference type="NCBIfam" id="TIGR01726">
    <property type="entry name" value="HEQRo_perm_3TM"/>
    <property type="match status" value="1"/>
</dbReference>
<sequence length="235" mass="25843">MNFDIQFAINTFPKILKAVPMTLSISIVSIAIGLVIGLIIAICRTNNIPILKTICAVFVSFIRGTPIIVQLYVVFYGFPELLTYLHQSLGWKVSPNGISHISIALIAFTLNAAAYLSENIRSALSSVNKGQLEAAYSIGMTSFEAYRRIILPQALVAALPNFSNVFIQITKDTSLAFSVMVVEIMAVSSVEAASGYKYLEAYLDAAIIYFIVCYIFAKLFTALENRLKVYKKISA</sequence>
<dbReference type="InterPro" id="IPR035906">
    <property type="entry name" value="MetI-like_sf"/>
</dbReference>